<dbReference type="Proteomes" id="UP000269774">
    <property type="component" value="Unassembled WGS sequence"/>
</dbReference>
<proteinExistence type="predicted"/>
<dbReference type="OrthoDB" id="6894674at2"/>
<evidence type="ECO:0000313" key="4">
    <source>
        <dbReference type="Proteomes" id="UP000269774"/>
    </source>
</evidence>
<feature type="coiled-coil region" evidence="1">
    <location>
        <begin position="59"/>
        <end position="114"/>
    </location>
</feature>
<dbReference type="EMBL" id="RFFM01000007">
    <property type="protein sequence ID" value="RMH87974.1"/>
    <property type="molecule type" value="Genomic_DNA"/>
</dbReference>
<keyword evidence="2" id="KW-1133">Transmembrane helix</keyword>
<accession>A0A3M2HQD7</accession>
<evidence type="ECO:0000313" key="3">
    <source>
        <dbReference type="EMBL" id="RMH87974.1"/>
    </source>
</evidence>
<organism evidence="3 4">
    <name type="scientific">Stutzerimonas zhaodongensis</name>
    <dbReference type="NCBI Taxonomy" id="1176257"/>
    <lineage>
        <taxon>Bacteria</taxon>
        <taxon>Pseudomonadati</taxon>
        <taxon>Pseudomonadota</taxon>
        <taxon>Gammaproteobacteria</taxon>
        <taxon>Pseudomonadales</taxon>
        <taxon>Pseudomonadaceae</taxon>
        <taxon>Stutzerimonas</taxon>
    </lineage>
</organism>
<keyword evidence="2" id="KW-0472">Membrane</keyword>
<name>A0A3M2HQD7_9GAMM</name>
<feature type="transmembrane region" description="Helical" evidence="2">
    <location>
        <begin position="30"/>
        <end position="49"/>
    </location>
</feature>
<gene>
    <name evidence="3" type="ORF">EA797_19315</name>
</gene>
<dbReference type="AlphaFoldDB" id="A0A3M2HQD7"/>
<protein>
    <submittedName>
        <fullName evidence="3">Uncharacterized protein</fullName>
    </submittedName>
</protein>
<keyword evidence="4" id="KW-1185">Reference proteome</keyword>
<reference evidence="3 4" key="1">
    <citation type="submission" date="2018-10" db="EMBL/GenBank/DDBJ databases">
        <title>Pseudomonas zhaodongensis NEAU-ST5-21(T) genome.</title>
        <authorList>
            <person name="Peng J."/>
            <person name="Liu Z.-P."/>
        </authorList>
    </citation>
    <scope>NUCLEOTIDE SEQUENCE [LARGE SCALE GENOMIC DNA]</scope>
    <source>
        <strain evidence="3 4">NEAU-ST5-21</strain>
    </source>
</reference>
<comment type="caution">
    <text evidence="3">The sequence shown here is derived from an EMBL/GenBank/DDBJ whole genome shotgun (WGS) entry which is preliminary data.</text>
</comment>
<keyword evidence="1" id="KW-0175">Coiled coil</keyword>
<evidence type="ECO:0000256" key="2">
    <source>
        <dbReference type="SAM" id="Phobius"/>
    </source>
</evidence>
<sequence>MVRQMTKTVDTRELLRADHRLVAARATRRWVWVVLVMLCGFAGLLYMRWEDGTDQARQLQELASDNQKLREALSQSRLQEQEAEATQEQLLSRIAGLSAQIDRLQTELAFFQQQKKSR</sequence>
<keyword evidence="2" id="KW-0812">Transmembrane</keyword>
<evidence type="ECO:0000256" key="1">
    <source>
        <dbReference type="SAM" id="Coils"/>
    </source>
</evidence>